<evidence type="ECO:0000256" key="1">
    <source>
        <dbReference type="ARBA" id="ARBA00004651"/>
    </source>
</evidence>
<organism evidence="8 9">
    <name type="scientific">Maribellus comscasis</name>
    <dbReference type="NCBI Taxonomy" id="2681766"/>
    <lineage>
        <taxon>Bacteria</taxon>
        <taxon>Pseudomonadati</taxon>
        <taxon>Bacteroidota</taxon>
        <taxon>Bacteroidia</taxon>
        <taxon>Marinilabiliales</taxon>
        <taxon>Prolixibacteraceae</taxon>
        <taxon>Maribellus</taxon>
    </lineage>
</organism>
<feature type="transmembrane region" description="Helical" evidence="6">
    <location>
        <begin position="362"/>
        <end position="384"/>
    </location>
</feature>
<feature type="transmembrane region" description="Helical" evidence="6">
    <location>
        <begin position="333"/>
        <end position="356"/>
    </location>
</feature>
<feature type="transmembrane region" description="Helical" evidence="6">
    <location>
        <begin position="261"/>
        <end position="283"/>
    </location>
</feature>
<dbReference type="PROSITE" id="PS50156">
    <property type="entry name" value="SSD"/>
    <property type="match status" value="1"/>
</dbReference>
<keyword evidence="9" id="KW-1185">Reference proteome</keyword>
<dbReference type="KEGG" id="mcos:GM418_29160"/>
<evidence type="ECO:0000256" key="3">
    <source>
        <dbReference type="ARBA" id="ARBA00022692"/>
    </source>
</evidence>
<feature type="domain" description="SSD" evidence="7">
    <location>
        <begin position="265"/>
        <end position="387"/>
    </location>
</feature>
<evidence type="ECO:0000256" key="6">
    <source>
        <dbReference type="SAM" id="Phobius"/>
    </source>
</evidence>
<dbReference type="RefSeq" id="WP_158871623.1">
    <property type="nucleotide sequence ID" value="NZ_CP046401.1"/>
</dbReference>
<reference evidence="8 9" key="1">
    <citation type="submission" date="2019-11" db="EMBL/GenBank/DDBJ databases">
        <authorList>
            <person name="Zheng R.K."/>
            <person name="Sun C.M."/>
        </authorList>
    </citation>
    <scope>NUCLEOTIDE SEQUENCE [LARGE SCALE GENOMIC DNA]</scope>
    <source>
        <strain evidence="8 9">WC007</strain>
    </source>
</reference>
<evidence type="ECO:0000256" key="4">
    <source>
        <dbReference type="ARBA" id="ARBA00022989"/>
    </source>
</evidence>
<dbReference type="InterPro" id="IPR050545">
    <property type="entry name" value="Mycobact_MmpL"/>
</dbReference>
<dbReference type="SUPFAM" id="SSF82866">
    <property type="entry name" value="Multidrug efflux transporter AcrB transmembrane domain"/>
    <property type="match status" value="2"/>
</dbReference>
<dbReference type="AlphaFoldDB" id="A0A6I6JYG3"/>
<dbReference type="Proteomes" id="UP000428260">
    <property type="component" value="Chromosome"/>
</dbReference>
<keyword evidence="2" id="KW-1003">Cell membrane</keyword>
<dbReference type="GO" id="GO:0005886">
    <property type="term" value="C:plasma membrane"/>
    <property type="evidence" value="ECO:0007669"/>
    <property type="project" value="UniProtKB-SubCell"/>
</dbReference>
<feature type="transmembrane region" description="Helical" evidence="6">
    <location>
        <begin position="20"/>
        <end position="39"/>
    </location>
</feature>
<keyword evidence="3 6" id="KW-0812">Transmembrane</keyword>
<proteinExistence type="predicted"/>
<dbReference type="Gene3D" id="1.20.1640.10">
    <property type="entry name" value="Multidrug efflux transporter AcrB transmembrane domain"/>
    <property type="match status" value="2"/>
</dbReference>
<name>A0A6I6JYG3_9BACT</name>
<evidence type="ECO:0000256" key="2">
    <source>
        <dbReference type="ARBA" id="ARBA00022475"/>
    </source>
</evidence>
<gene>
    <name evidence="8" type="ORF">GM418_29160</name>
</gene>
<feature type="transmembrane region" description="Helical" evidence="6">
    <location>
        <begin position="754"/>
        <end position="777"/>
    </location>
</feature>
<keyword evidence="4 6" id="KW-1133">Transmembrane helix</keyword>
<evidence type="ECO:0000256" key="5">
    <source>
        <dbReference type="ARBA" id="ARBA00023136"/>
    </source>
</evidence>
<feature type="transmembrane region" description="Helical" evidence="6">
    <location>
        <begin position="289"/>
        <end position="312"/>
    </location>
</feature>
<evidence type="ECO:0000259" key="7">
    <source>
        <dbReference type="PROSITE" id="PS50156"/>
    </source>
</evidence>
<protein>
    <submittedName>
        <fullName evidence="8">MMPL family transporter</fullName>
    </submittedName>
</protein>
<feature type="transmembrane region" description="Helical" evidence="6">
    <location>
        <begin position="632"/>
        <end position="654"/>
    </location>
</feature>
<feature type="transmembrane region" description="Helical" evidence="6">
    <location>
        <begin position="729"/>
        <end position="748"/>
    </location>
</feature>
<dbReference type="PANTHER" id="PTHR33406:SF12">
    <property type="entry name" value="BLR2997 PROTEIN"/>
    <property type="match status" value="1"/>
</dbReference>
<feature type="transmembrane region" description="Helical" evidence="6">
    <location>
        <begin position="235"/>
        <end position="254"/>
    </location>
</feature>
<dbReference type="Pfam" id="PF03176">
    <property type="entry name" value="MMPL"/>
    <property type="match status" value="2"/>
</dbReference>
<dbReference type="InterPro" id="IPR004869">
    <property type="entry name" value="MMPL_dom"/>
</dbReference>
<evidence type="ECO:0000313" key="9">
    <source>
        <dbReference type="Proteomes" id="UP000428260"/>
    </source>
</evidence>
<sequence>MKIQKINTFFKKVGGFQLRYRWHLIIFALLFTVFGIFGLQKMHIANARDDWFDDKEAIEIATEEFEDQFGNNDNISILIEADDVFDPEVLTMMKNIGQELVDSVPYADEITSLVDMEISVGTEEGIEVINPFKDSIPTNPERLEKIRQLVLSRKAMKGKVVSEDCTETWLTLSLLEYPEKEEWEKVTDKDPMFQSGEVAICIITNPKWKSDKYTLKPAGTPYTETEERDFFGAEMMKRFLSAFIAMIILLALFIRSFRGVIVPSVTTILGVIVVFGGMGWLGIGIDQNMMMLPMILGMALSVGYSIHLINAFKRIFRKTGKRKEAVIKAVEETGWPIFFTAITTIGSVMSFVTAGIMTIAWVGYACAAFVLIDYLFVIILIPILMSFGKDKAIKEEDISKIPLFEKWMENIGQFVLKKKVAVLIFFAACIVIIAPGIRNVTTNMDIFEFLGTKVPYVKRIYDVTQSQLGSYLTYNITVKFDEPDAIKDPEVLRKFDALLDTVSAFELTKKNKNAASVFSILDIIKEMNQTLHSDSVKYHTIPGNSDMIAQVLLLYEMSGGTKTFNWIDEDYSMLRAQVQVEKFSTDEIVRELNSIKRIGNESFHGAKVNYVGSAVQFAELNKKIVTGELKSIIWAFVIIGLLLVVVFGSVKTGLIGMIPNLMPMVVIGGYMGHFNSPLDMMTMTILPMLLGIAVDDTIHFINQIKVEFEECGKYNQAIINTFHTVGKNLAMTTIILCMSFLMFTFSPVANMVRLGYLAVLGLMAALFTDYFVTPALIRLTKPFGKEKN</sequence>
<dbReference type="EMBL" id="CP046401">
    <property type="protein sequence ID" value="QGY47591.1"/>
    <property type="molecule type" value="Genomic_DNA"/>
</dbReference>
<comment type="subcellular location">
    <subcellularLocation>
        <location evidence="1">Cell membrane</location>
        <topology evidence="1">Multi-pass membrane protein</topology>
    </subcellularLocation>
</comment>
<dbReference type="InterPro" id="IPR000731">
    <property type="entry name" value="SSD"/>
</dbReference>
<evidence type="ECO:0000313" key="8">
    <source>
        <dbReference type="EMBL" id="QGY47591.1"/>
    </source>
</evidence>
<keyword evidence="5 6" id="KW-0472">Membrane</keyword>
<dbReference type="PANTHER" id="PTHR33406">
    <property type="entry name" value="MEMBRANE PROTEIN MJ1562-RELATED"/>
    <property type="match status" value="1"/>
</dbReference>
<accession>A0A6I6JYG3</accession>
<feature type="transmembrane region" description="Helical" evidence="6">
    <location>
        <begin position="420"/>
        <end position="437"/>
    </location>
</feature>